<dbReference type="PROSITE" id="PS00041">
    <property type="entry name" value="HTH_ARAC_FAMILY_1"/>
    <property type="match status" value="1"/>
</dbReference>
<keyword evidence="6" id="KW-0238">DNA-binding</keyword>
<dbReference type="InterPro" id="IPR011006">
    <property type="entry name" value="CheY-like_superfamily"/>
</dbReference>
<gene>
    <name evidence="11" type="ORF">J2736_004362</name>
</gene>
<protein>
    <submittedName>
        <fullName evidence="11">Two-component system response regulator YesN</fullName>
    </submittedName>
</protein>
<keyword evidence="7" id="KW-0804">Transcription</keyword>
<evidence type="ECO:0000256" key="6">
    <source>
        <dbReference type="ARBA" id="ARBA00023125"/>
    </source>
</evidence>
<dbReference type="PRINTS" id="PR00032">
    <property type="entry name" value="HTHARAC"/>
</dbReference>
<evidence type="ECO:0000256" key="1">
    <source>
        <dbReference type="ARBA" id="ARBA00004496"/>
    </source>
</evidence>
<evidence type="ECO:0000256" key="2">
    <source>
        <dbReference type="ARBA" id="ARBA00022490"/>
    </source>
</evidence>
<evidence type="ECO:0000256" key="5">
    <source>
        <dbReference type="ARBA" id="ARBA00023015"/>
    </source>
</evidence>
<dbReference type="InterPro" id="IPR020449">
    <property type="entry name" value="Tscrpt_reg_AraC-type_HTH"/>
</dbReference>
<dbReference type="RefSeq" id="WP_310500641.1">
    <property type="nucleotide sequence ID" value="NZ_JAVDSB010000009.1"/>
</dbReference>
<feature type="modified residue" description="4-aspartylphosphate" evidence="8">
    <location>
        <position position="55"/>
    </location>
</feature>
<evidence type="ECO:0000256" key="4">
    <source>
        <dbReference type="ARBA" id="ARBA00023012"/>
    </source>
</evidence>
<dbReference type="SUPFAM" id="SSF52172">
    <property type="entry name" value="CheY-like"/>
    <property type="match status" value="1"/>
</dbReference>
<dbReference type="Gene3D" id="3.40.50.2300">
    <property type="match status" value="1"/>
</dbReference>
<keyword evidence="5" id="KW-0805">Transcription regulation</keyword>
<dbReference type="SUPFAM" id="SSF46689">
    <property type="entry name" value="Homeodomain-like"/>
    <property type="match status" value="2"/>
</dbReference>
<dbReference type="SMART" id="SM00342">
    <property type="entry name" value="HTH_ARAC"/>
    <property type="match status" value="1"/>
</dbReference>
<feature type="domain" description="Response regulatory" evidence="10">
    <location>
        <begin position="3"/>
        <end position="120"/>
    </location>
</feature>
<dbReference type="PANTHER" id="PTHR42713:SF3">
    <property type="entry name" value="TRANSCRIPTIONAL REGULATORY PROTEIN HPTR"/>
    <property type="match status" value="1"/>
</dbReference>
<dbReference type="InterPro" id="IPR041522">
    <property type="entry name" value="CdaR_GGDEF"/>
</dbReference>
<dbReference type="InterPro" id="IPR051552">
    <property type="entry name" value="HptR"/>
</dbReference>
<comment type="caution">
    <text evidence="11">The sequence shown here is derived from an EMBL/GenBank/DDBJ whole genome shotgun (WGS) entry which is preliminary data.</text>
</comment>
<dbReference type="CDD" id="cd17536">
    <property type="entry name" value="REC_YesN-like"/>
    <property type="match status" value="1"/>
</dbReference>
<dbReference type="Gene3D" id="1.10.10.60">
    <property type="entry name" value="Homeodomain-like"/>
    <property type="match status" value="2"/>
</dbReference>
<dbReference type="PROSITE" id="PS01124">
    <property type="entry name" value="HTH_ARAC_FAMILY_2"/>
    <property type="match status" value="1"/>
</dbReference>
<evidence type="ECO:0000256" key="7">
    <source>
        <dbReference type="ARBA" id="ARBA00023163"/>
    </source>
</evidence>
<dbReference type="SMART" id="SM00448">
    <property type="entry name" value="REC"/>
    <property type="match status" value="1"/>
</dbReference>
<dbReference type="Proteomes" id="UP001267290">
    <property type="component" value="Unassembled WGS sequence"/>
</dbReference>
<keyword evidence="4" id="KW-0902">Two-component regulatory system</keyword>
<proteinExistence type="predicted"/>
<evidence type="ECO:0000256" key="8">
    <source>
        <dbReference type="PROSITE-ProRule" id="PRU00169"/>
    </source>
</evidence>
<dbReference type="InterPro" id="IPR001789">
    <property type="entry name" value="Sig_transdc_resp-reg_receiver"/>
</dbReference>
<reference evidence="11 12" key="1">
    <citation type="submission" date="2023-07" db="EMBL/GenBank/DDBJ databases">
        <title>Sorghum-associated microbial communities from plants grown in Nebraska, USA.</title>
        <authorList>
            <person name="Schachtman D."/>
        </authorList>
    </citation>
    <scope>NUCLEOTIDE SEQUENCE [LARGE SCALE GENOMIC DNA]</scope>
    <source>
        <strain evidence="11 12">CC258</strain>
    </source>
</reference>
<comment type="subcellular location">
    <subcellularLocation>
        <location evidence="1">Cytoplasm</location>
    </subcellularLocation>
</comment>
<evidence type="ECO:0000313" key="12">
    <source>
        <dbReference type="Proteomes" id="UP001267290"/>
    </source>
</evidence>
<dbReference type="InterPro" id="IPR018060">
    <property type="entry name" value="HTH_AraC"/>
</dbReference>
<keyword evidence="2" id="KW-0963">Cytoplasm</keyword>
<evidence type="ECO:0000256" key="3">
    <source>
        <dbReference type="ARBA" id="ARBA00022553"/>
    </source>
</evidence>
<dbReference type="EMBL" id="JAVDSB010000009">
    <property type="protein sequence ID" value="MDR6553155.1"/>
    <property type="molecule type" value="Genomic_DNA"/>
</dbReference>
<evidence type="ECO:0000259" key="9">
    <source>
        <dbReference type="PROSITE" id="PS01124"/>
    </source>
</evidence>
<keyword evidence="3 8" id="KW-0597">Phosphoprotein</keyword>
<dbReference type="Pfam" id="PF12833">
    <property type="entry name" value="HTH_18"/>
    <property type="match status" value="1"/>
</dbReference>
<evidence type="ECO:0000259" key="10">
    <source>
        <dbReference type="PROSITE" id="PS50110"/>
    </source>
</evidence>
<dbReference type="PANTHER" id="PTHR42713">
    <property type="entry name" value="HISTIDINE KINASE-RELATED"/>
    <property type="match status" value="1"/>
</dbReference>
<dbReference type="PROSITE" id="PS50110">
    <property type="entry name" value="RESPONSE_REGULATORY"/>
    <property type="match status" value="1"/>
</dbReference>
<keyword evidence="12" id="KW-1185">Reference proteome</keyword>
<sequence>MMRLVLVDDEKGITDGLKTLVRRYLPQCEVVGTAHNGNEGWKLVQEMQPDIVITDIRMPQSDGLSMIRRLIESGSRAKFIILSGYAEFEYAKKGIELGVKFYINKPVEEEELEDCVTKVIAEINSEKAQSRHWHDFVLKDVLVTGYDPQTHEGHISYLFPLPVTRYDCACILVEFGCEPGMVQEDYVLRQARDVFKPYDQLQVIRYEGSQFAVLVMHEGKINEEYLIQDVRRLQEEFSRVLGISVSAGIGRAYPAPAGLSTSFDEAQQSLWYKVMKGNHVVIAFRETEPSSSAVALLAEEELVLLETCMEQMDNVGSAEVIHRIFRAIEKQSNLHLADLQHQILLILVSSMRRISFTQLQMNDLLGKYLLSVEELARFKTLEELKLWVIQAIDRISDQNKIRQAPKKKDVISEIKEYVAAHYDSNITLADLSARFYINPFYLSQLFKEKTGDTYLSYLMGVRMNKAKELLMDTDLKVYEICQRVGYADTSHFSKLFERMVGCTPTEYRKKCKI</sequence>
<accession>A0ABU1P077</accession>
<organism evidence="11 12">
    <name type="scientific">Paenibacillus qinlingensis</name>
    <dbReference type="NCBI Taxonomy" id="1837343"/>
    <lineage>
        <taxon>Bacteria</taxon>
        <taxon>Bacillati</taxon>
        <taxon>Bacillota</taxon>
        <taxon>Bacilli</taxon>
        <taxon>Bacillales</taxon>
        <taxon>Paenibacillaceae</taxon>
        <taxon>Paenibacillus</taxon>
    </lineage>
</organism>
<dbReference type="Pfam" id="PF00072">
    <property type="entry name" value="Response_reg"/>
    <property type="match status" value="1"/>
</dbReference>
<dbReference type="Pfam" id="PF17853">
    <property type="entry name" value="GGDEF_2"/>
    <property type="match status" value="1"/>
</dbReference>
<dbReference type="InterPro" id="IPR009057">
    <property type="entry name" value="Homeodomain-like_sf"/>
</dbReference>
<feature type="domain" description="HTH araC/xylS-type" evidence="9">
    <location>
        <begin position="412"/>
        <end position="510"/>
    </location>
</feature>
<name>A0ABU1P077_9BACL</name>
<evidence type="ECO:0000313" key="11">
    <source>
        <dbReference type="EMBL" id="MDR6553155.1"/>
    </source>
</evidence>
<dbReference type="InterPro" id="IPR018062">
    <property type="entry name" value="HTH_AraC-typ_CS"/>
</dbReference>